<feature type="domain" description="Response regulatory" evidence="9">
    <location>
        <begin position="647"/>
        <end position="763"/>
    </location>
</feature>
<dbReference type="Proteomes" id="UP000622317">
    <property type="component" value="Unassembled WGS sequence"/>
</dbReference>
<feature type="domain" description="PAS" evidence="10">
    <location>
        <begin position="139"/>
        <end position="210"/>
    </location>
</feature>
<dbReference type="AlphaFoldDB" id="A0A927FE25"/>
<dbReference type="InterPro" id="IPR001789">
    <property type="entry name" value="Sig_transdc_resp-reg_receiver"/>
</dbReference>
<keyword evidence="4" id="KW-0808">Transferase</keyword>
<evidence type="ECO:0000256" key="5">
    <source>
        <dbReference type="ARBA" id="ARBA00022777"/>
    </source>
</evidence>
<organism evidence="12 13">
    <name type="scientific">Pelagicoccus enzymogenes</name>
    <dbReference type="NCBI Taxonomy" id="2773457"/>
    <lineage>
        <taxon>Bacteria</taxon>
        <taxon>Pseudomonadati</taxon>
        <taxon>Verrucomicrobiota</taxon>
        <taxon>Opitutia</taxon>
        <taxon>Puniceicoccales</taxon>
        <taxon>Pelagicoccaceae</taxon>
        <taxon>Pelagicoccus</taxon>
    </lineage>
</organism>
<dbReference type="EC" id="2.7.13.3" evidence="2"/>
<dbReference type="EMBL" id="JACYFG010000051">
    <property type="protein sequence ID" value="MBD5782091.1"/>
    <property type="molecule type" value="Genomic_DNA"/>
</dbReference>
<dbReference type="PROSITE" id="PS50112">
    <property type="entry name" value="PAS"/>
    <property type="match status" value="3"/>
</dbReference>
<keyword evidence="13" id="KW-1185">Reference proteome</keyword>
<evidence type="ECO:0000259" key="9">
    <source>
        <dbReference type="PROSITE" id="PS50110"/>
    </source>
</evidence>
<dbReference type="SUPFAM" id="SSF55874">
    <property type="entry name" value="ATPase domain of HSP90 chaperone/DNA topoisomerase II/histidine kinase"/>
    <property type="match status" value="1"/>
</dbReference>
<dbReference type="Pfam" id="PF13426">
    <property type="entry name" value="PAS_9"/>
    <property type="match status" value="1"/>
</dbReference>
<evidence type="ECO:0000259" key="11">
    <source>
        <dbReference type="PROSITE" id="PS50113"/>
    </source>
</evidence>
<evidence type="ECO:0000256" key="4">
    <source>
        <dbReference type="ARBA" id="ARBA00022679"/>
    </source>
</evidence>
<dbReference type="SMART" id="SM00387">
    <property type="entry name" value="HATPase_c"/>
    <property type="match status" value="1"/>
</dbReference>
<dbReference type="Pfam" id="PF08447">
    <property type="entry name" value="PAS_3"/>
    <property type="match status" value="1"/>
</dbReference>
<evidence type="ECO:0000259" key="8">
    <source>
        <dbReference type="PROSITE" id="PS50109"/>
    </source>
</evidence>
<dbReference type="SUPFAM" id="SSF52172">
    <property type="entry name" value="CheY-like"/>
    <property type="match status" value="1"/>
</dbReference>
<dbReference type="InterPro" id="IPR013767">
    <property type="entry name" value="PAS_fold"/>
</dbReference>
<dbReference type="FunFam" id="3.30.565.10:FF:000006">
    <property type="entry name" value="Sensor histidine kinase WalK"/>
    <property type="match status" value="1"/>
</dbReference>
<keyword evidence="5" id="KW-0418">Kinase</keyword>
<keyword evidence="7" id="KW-0175">Coiled coil</keyword>
<evidence type="ECO:0000256" key="1">
    <source>
        <dbReference type="ARBA" id="ARBA00000085"/>
    </source>
</evidence>
<dbReference type="RefSeq" id="WP_191619158.1">
    <property type="nucleotide sequence ID" value="NZ_JACYFG010000051.1"/>
</dbReference>
<keyword evidence="3 6" id="KW-0597">Phosphoprotein</keyword>
<dbReference type="CDD" id="cd16922">
    <property type="entry name" value="HATPase_EvgS-ArcB-TorS-like"/>
    <property type="match status" value="1"/>
</dbReference>
<evidence type="ECO:0000313" key="13">
    <source>
        <dbReference type="Proteomes" id="UP000622317"/>
    </source>
</evidence>
<dbReference type="CDD" id="cd00082">
    <property type="entry name" value="HisKA"/>
    <property type="match status" value="1"/>
</dbReference>
<dbReference type="Pfam" id="PF00512">
    <property type="entry name" value="HisKA"/>
    <property type="match status" value="1"/>
</dbReference>
<sequence length="770" mass="87260">MPRPNSDPNPSSITEKLGYEAAFYSLPDPVFVYDHSNRRIVLSNEAAVARYGYSENEFQKMGPWDIEAPYIKAELIPRIDRLREQGSAVYRTEHRNKRGETFPVEMHTIYRELDQREIFIAVCRGLTERLDTERRLDKAETHYRAIFENTISLICVADLQTGYYLDVNPAFETTLGYDKEELLSTPLVEFIHPEDRERSERLVETLLEEKQIQYSFQNRVMHKDGHYVWLDWSSRPLPEKGLVYALAQDISERKWFEEELRAQNQRMRLHVEQTPLGVIEWGLDFRITEWNQAATQIFGYTREEAVGQPGSIIIDPETQEKTKEVWARLVSNRGGKRSINQNLHKDGSKRICEWHNTSLVDQHGKIIGVASLVHDVTESQRQKEELQRAKVAAEKANQAKSEFLAMMSHELRTPLNSIVGPCELLKLQTDDDAKAPLVDIMLASSTHLLELINSILDLAKIESGSLEPKRETLDIDSFFSGRLLPLASSAKKKGLEYTLDNRAPRNSALNTDGQLLLQVLFNIIGNAIKFTESGSIKVSLDSIGSSLRISISDTGSGIPKPEQKSLFEPFRQGRDSLSKSQRGSGLGLAISKRIIELLDGKIEFESDTANGTRFYITLPGLEKPHPSPVEKTKVQDVAPATQPAPSKILLVEDEPNNKLVTSAILKHLQCPHDIAESGEEAIELWQAKRYPIVLMDVKLPKMDGIEATRRIKQLANDSPVWIVAQSAYALTEQKDRFLAQGMDDYISKPISIPSLRAVLERADRQISSKR</sequence>
<dbReference type="InterPro" id="IPR011006">
    <property type="entry name" value="CheY-like_superfamily"/>
</dbReference>
<comment type="caution">
    <text evidence="12">The sequence shown here is derived from an EMBL/GenBank/DDBJ whole genome shotgun (WGS) entry which is preliminary data.</text>
</comment>
<evidence type="ECO:0000256" key="3">
    <source>
        <dbReference type="ARBA" id="ARBA00022553"/>
    </source>
</evidence>
<dbReference type="SMART" id="SM00091">
    <property type="entry name" value="PAS"/>
    <property type="match status" value="3"/>
</dbReference>
<dbReference type="InterPro" id="IPR004358">
    <property type="entry name" value="Sig_transdc_His_kin-like_C"/>
</dbReference>
<dbReference type="PANTHER" id="PTHR43047">
    <property type="entry name" value="TWO-COMPONENT HISTIDINE PROTEIN KINASE"/>
    <property type="match status" value="1"/>
</dbReference>
<accession>A0A927FE25</accession>
<dbReference type="InterPro" id="IPR013655">
    <property type="entry name" value="PAS_fold_3"/>
</dbReference>
<dbReference type="InterPro" id="IPR036890">
    <property type="entry name" value="HATPase_C_sf"/>
</dbReference>
<dbReference type="CDD" id="cd17546">
    <property type="entry name" value="REC_hyHK_CKI1_RcsC-like"/>
    <property type="match status" value="1"/>
</dbReference>
<feature type="domain" description="PAC" evidence="11">
    <location>
        <begin position="333"/>
        <end position="388"/>
    </location>
</feature>
<dbReference type="PROSITE" id="PS50110">
    <property type="entry name" value="RESPONSE_REGULATORY"/>
    <property type="match status" value="1"/>
</dbReference>
<dbReference type="PANTHER" id="PTHR43047:SF64">
    <property type="entry name" value="HISTIDINE KINASE CONTAINING CHEY-HOMOLOGOUS RECEIVER DOMAIN AND PAS DOMAIN-RELATED"/>
    <property type="match status" value="1"/>
</dbReference>
<dbReference type="InterPro" id="IPR000014">
    <property type="entry name" value="PAS"/>
</dbReference>
<dbReference type="SUPFAM" id="SSF55785">
    <property type="entry name" value="PYP-like sensor domain (PAS domain)"/>
    <property type="match status" value="3"/>
</dbReference>
<dbReference type="SMART" id="SM00086">
    <property type="entry name" value="PAC"/>
    <property type="match status" value="2"/>
</dbReference>
<evidence type="ECO:0000256" key="6">
    <source>
        <dbReference type="PROSITE-ProRule" id="PRU00169"/>
    </source>
</evidence>
<dbReference type="InterPro" id="IPR035965">
    <property type="entry name" value="PAS-like_dom_sf"/>
</dbReference>
<dbReference type="PROSITE" id="PS50109">
    <property type="entry name" value="HIS_KIN"/>
    <property type="match status" value="1"/>
</dbReference>
<dbReference type="PROSITE" id="PS50113">
    <property type="entry name" value="PAC"/>
    <property type="match status" value="1"/>
</dbReference>
<feature type="domain" description="Histidine kinase" evidence="8">
    <location>
        <begin position="406"/>
        <end position="622"/>
    </location>
</feature>
<reference evidence="12" key="1">
    <citation type="submission" date="2020-09" db="EMBL/GenBank/DDBJ databases">
        <title>Pelagicoccus enzymogenes sp. nov. with an EPS production, isolated from marine sediment.</title>
        <authorList>
            <person name="Feng X."/>
        </authorList>
    </citation>
    <scope>NUCLEOTIDE SEQUENCE</scope>
    <source>
        <strain evidence="12">NFK12</strain>
    </source>
</reference>
<protein>
    <recommendedName>
        <fullName evidence="2">histidine kinase</fullName>
        <ecNumber evidence="2">2.7.13.3</ecNumber>
    </recommendedName>
</protein>
<dbReference type="InterPro" id="IPR000700">
    <property type="entry name" value="PAS-assoc_C"/>
</dbReference>
<dbReference type="Gene3D" id="3.30.450.20">
    <property type="entry name" value="PAS domain"/>
    <property type="match status" value="3"/>
</dbReference>
<dbReference type="Pfam" id="PF00989">
    <property type="entry name" value="PAS"/>
    <property type="match status" value="1"/>
</dbReference>
<dbReference type="GO" id="GO:0000155">
    <property type="term" value="F:phosphorelay sensor kinase activity"/>
    <property type="evidence" value="ECO:0007669"/>
    <property type="project" value="InterPro"/>
</dbReference>
<proteinExistence type="predicted"/>
<gene>
    <name evidence="12" type="ORF">IEN85_21510</name>
</gene>
<dbReference type="SMART" id="SM00388">
    <property type="entry name" value="HisKA"/>
    <property type="match status" value="1"/>
</dbReference>
<dbReference type="InterPro" id="IPR003661">
    <property type="entry name" value="HisK_dim/P_dom"/>
</dbReference>
<dbReference type="InterPro" id="IPR005467">
    <property type="entry name" value="His_kinase_dom"/>
</dbReference>
<dbReference type="Pfam" id="PF00072">
    <property type="entry name" value="Response_reg"/>
    <property type="match status" value="1"/>
</dbReference>
<feature type="domain" description="PAS" evidence="10">
    <location>
        <begin position="15"/>
        <end position="58"/>
    </location>
</feature>
<dbReference type="NCBIfam" id="TIGR00229">
    <property type="entry name" value="sensory_box"/>
    <property type="match status" value="3"/>
</dbReference>
<name>A0A927FE25_9BACT</name>
<evidence type="ECO:0000256" key="2">
    <source>
        <dbReference type="ARBA" id="ARBA00012438"/>
    </source>
</evidence>
<dbReference type="InterPro" id="IPR003594">
    <property type="entry name" value="HATPase_dom"/>
</dbReference>
<dbReference type="InterPro" id="IPR001610">
    <property type="entry name" value="PAC"/>
</dbReference>
<dbReference type="SUPFAM" id="SSF47384">
    <property type="entry name" value="Homodimeric domain of signal transducing histidine kinase"/>
    <property type="match status" value="1"/>
</dbReference>
<dbReference type="InterPro" id="IPR036097">
    <property type="entry name" value="HisK_dim/P_sf"/>
</dbReference>
<dbReference type="Gene3D" id="3.30.565.10">
    <property type="entry name" value="Histidine kinase-like ATPase, C-terminal domain"/>
    <property type="match status" value="1"/>
</dbReference>
<dbReference type="CDD" id="cd00130">
    <property type="entry name" value="PAS"/>
    <property type="match status" value="3"/>
</dbReference>
<dbReference type="Gene3D" id="3.40.50.2300">
    <property type="match status" value="1"/>
</dbReference>
<dbReference type="PRINTS" id="PR00344">
    <property type="entry name" value="BCTRLSENSOR"/>
</dbReference>
<evidence type="ECO:0000256" key="7">
    <source>
        <dbReference type="SAM" id="Coils"/>
    </source>
</evidence>
<feature type="coiled-coil region" evidence="7">
    <location>
        <begin position="369"/>
        <end position="399"/>
    </location>
</feature>
<feature type="modified residue" description="4-aspartylphosphate" evidence="6">
    <location>
        <position position="696"/>
    </location>
</feature>
<evidence type="ECO:0000313" key="12">
    <source>
        <dbReference type="EMBL" id="MBD5782091.1"/>
    </source>
</evidence>
<comment type="catalytic activity">
    <reaction evidence="1">
        <text>ATP + protein L-histidine = ADP + protein N-phospho-L-histidine.</text>
        <dbReference type="EC" id="2.7.13.3"/>
    </reaction>
</comment>
<dbReference type="GO" id="GO:0006355">
    <property type="term" value="P:regulation of DNA-templated transcription"/>
    <property type="evidence" value="ECO:0007669"/>
    <property type="project" value="InterPro"/>
</dbReference>
<dbReference type="Pfam" id="PF02518">
    <property type="entry name" value="HATPase_c"/>
    <property type="match status" value="1"/>
</dbReference>
<evidence type="ECO:0000259" key="10">
    <source>
        <dbReference type="PROSITE" id="PS50112"/>
    </source>
</evidence>
<feature type="domain" description="PAS" evidence="10">
    <location>
        <begin position="263"/>
        <end position="333"/>
    </location>
</feature>
<dbReference type="Gene3D" id="1.10.287.130">
    <property type="match status" value="1"/>
</dbReference>
<dbReference type="SMART" id="SM00448">
    <property type="entry name" value="REC"/>
    <property type="match status" value="1"/>
</dbReference>